<dbReference type="SMART" id="SM00239">
    <property type="entry name" value="C2"/>
    <property type="match status" value="1"/>
</dbReference>
<proteinExistence type="predicted"/>
<evidence type="ECO:0000256" key="2">
    <source>
        <dbReference type="ARBA" id="ARBA00022837"/>
    </source>
</evidence>
<keyword evidence="5" id="KW-1185">Reference proteome</keyword>
<dbReference type="GO" id="GO:0046872">
    <property type="term" value="F:metal ion binding"/>
    <property type="evidence" value="ECO:0007669"/>
    <property type="project" value="UniProtKB-KW"/>
</dbReference>
<comment type="caution">
    <text evidence="4">The sequence shown here is derived from an EMBL/GenBank/DDBJ whole genome shotgun (WGS) entry which is preliminary data.</text>
</comment>
<dbReference type="EMBL" id="BSYO01000031">
    <property type="protein sequence ID" value="GMH26456.1"/>
    <property type="molecule type" value="Genomic_DNA"/>
</dbReference>
<sequence length="148" mass="16712">MGINGKLEVPLVGCKGIRNTEFLAKMDPFVIIQYGNQEHRSSVTKGEGRNPVWNENFTFNVDYPGDAVHKYKLIFHIMDKHTHSPDDLDGQTTIYLKDVISLGVEKGEMKLEPRKYRVVLPNQKYAGEITVGITFTLNDSISKARSSL</sequence>
<dbReference type="InterPro" id="IPR000008">
    <property type="entry name" value="C2_dom"/>
</dbReference>
<dbReference type="AlphaFoldDB" id="A0AAD3TC73"/>
<dbReference type="SUPFAM" id="SSF49562">
    <property type="entry name" value="C2 domain (Calcium/lipid-binding domain, CaLB)"/>
    <property type="match status" value="1"/>
</dbReference>
<dbReference type="Pfam" id="PF00168">
    <property type="entry name" value="C2"/>
    <property type="match status" value="1"/>
</dbReference>
<feature type="domain" description="C2" evidence="3">
    <location>
        <begin position="1"/>
        <end position="109"/>
    </location>
</feature>
<gene>
    <name evidence="4" type="ORF">Nepgr_028299</name>
</gene>
<reference evidence="4" key="1">
    <citation type="submission" date="2023-05" db="EMBL/GenBank/DDBJ databases">
        <title>Nepenthes gracilis genome sequencing.</title>
        <authorList>
            <person name="Fukushima K."/>
        </authorList>
    </citation>
    <scope>NUCLEOTIDE SEQUENCE</scope>
    <source>
        <strain evidence="4">SING2019-196</strain>
    </source>
</reference>
<organism evidence="4 5">
    <name type="scientific">Nepenthes gracilis</name>
    <name type="common">Slender pitcher plant</name>
    <dbReference type="NCBI Taxonomy" id="150966"/>
    <lineage>
        <taxon>Eukaryota</taxon>
        <taxon>Viridiplantae</taxon>
        <taxon>Streptophyta</taxon>
        <taxon>Embryophyta</taxon>
        <taxon>Tracheophyta</taxon>
        <taxon>Spermatophyta</taxon>
        <taxon>Magnoliopsida</taxon>
        <taxon>eudicotyledons</taxon>
        <taxon>Gunneridae</taxon>
        <taxon>Pentapetalae</taxon>
        <taxon>Caryophyllales</taxon>
        <taxon>Nepenthaceae</taxon>
        <taxon>Nepenthes</taxon>
    </lineage>
</organism>
<keyword evidence="1" id="KW-0479">Metal-binding</keyword>
<protein>
    <recommendedName>
        <fullName evidence="3">C2 domain-containing protein</fullName>
    </recommendedName>
</protein>
<dbReference type="PANTHER" id="PTHR46502">
    <property type="entry name" value="C2 DOMAIN-CONTAINING"/>
    <property type="match status" value="1"/>
</dbReference>
<evidence type="ECO:0000313" key="4">
    <source>
        <dbReference type="EMBL" id="GMH26456.1"/>
    </source>
</evidence>
<dbReference type="PROSITE" id="PS50004">
    <property type="entry name" value="C2"/>
    <property type="match status" value="1"/>
</dbReference>
<evidence type="ECO:0000256" key="1">
    <source>
        <dbReference type="ARBA" id="ARBA00022723"/>
    </source>
</evidence>
<dbReference type="Gene3D" id="2.60.40.150">
    <property type="entry name" value="C2 domain"/>
    <property type="match status" value="1"/>
</dbReference>
<evidence type="ECO:0000259" key="3">
    <source>
        <dbReference type="PROSITE" id="PS50004"/>
    </source>
</evidence>
<evidence type="ECO:0000313" key="5">
    <source>
        <dbReference type="Proteomes" id="UP001279734"/>
    </source>
</evidence>
<accession>A0AAD3TC73</accession>
<dbReference type="Proteomes" id="UP001279734">
    <property type="component" value="Unassembled WGS sequence"/>
</dbReference>
<keyword evidence="2" id="KW-0106">Calcium</keyword>
<dbReference type="InterPro" id="IPR035892">
    <property type="entry name" value="C2_domain_sf"/>
</dbReference>
<name>A0AAD3TC73_NEPGR</name>
<dbReference type="PANTHER" id="PTHR46502:SF22">
    <property type="entry name" value="C2 DOMAIN-CONTAINING PROTEIN"/>
    <property type="match status" value="1"/>
</dbReference>